<dbReference type="Proteomes" id="UP001142175">
    <property type="component" value="Unassembled WGS sequence"/>
</dbReference>
<gene>
    <name evidence="1" type="ORF">NU887_19970</name>
</gene>
<sequence>MKKTIVLIFVILLTAIGFYVFNKMGGFNEVHLEVVEDVNINLVGRKFKGIPQDEKLTKAFQEIESIKNNNPGAALYTIYYSEPAGKLDTMEVFVGLDSKWIPDTAGFETISFSNENAIVATITAHRFVMPSPLKIKNKIIVFAKENSLPEPVVFIDQFVGLDEVKVIGIKNTK</sequence>
<protein>
    <submittedName>
        <fullName evidence="1">Uncharacterized protein</fullName>
    </submittedName>
</protein>
<organism evidence="1 2">
    <name type="scientific">Aquiflexum gelatinilyticum</name>
    <dbReference type="NCBI Taxonomy" id="2961943"/>
    <lineage>
        <taxon>Bacteria</taxon>
        <taxon>Pseudomonadati</taxon>
        <taxon>Bacteroidota</taxon>
        <taxon>Cytophagia</taxon>
        <taxon>Cytophagales</taxon>
        <taxon>Cyclobacteriaceae</taxon>
        <taxon>Aquiflexum</taxon>
    </lineage>
</organism>
<dbReference type="RefSeq" id="WP_258425162.1">
    <property type="nucleotide sequence ID" value="NZ_JANSUY010000027.1"/>
</dbReference>
<dbReference type="EMBL" id="JANSUY010000027">
    <property type="protein sequence ID" value="MCR9017323.1"/>
    <property type="molecule type" value="Genomic_DNA"/>
</dbReference>
<name>A0A9X2PAE1_9BACT</name>
<evidence type="ECO:0000313" key="1">
    <source>
        <dbReference type="EMBL" id="MCR9017323.1"/>
    </source>
</evidence>
<dbReference type="AlphaFoldDB" id="A0A9X2PAE1"/>
<evidence type="ECO:0000313" key="2">
    <source>
        <dbReference type="Proteomes" id="UP001142175"/>
    </source>
</evidence>
<reference evidence="1" key="1">
    <citation type="submission" date="2022-08" db="EMBL/GenBank/DDBJ databases">
        <authorList>
            <person name="Zhang D."/>
        </authorList>
    </citation>
    <scope>NUCLEOTIDE SEQUENCE</scope>
    <source>
        <strain evidence="1">XJ19-11</strain>
    </source>
</reference>
<accession>A0A9X2PAE1</accession>
<proteinExistence type="predicted"/>
<comment type="caution">
    <text evidence="1">The sequence shown here is derived from an EMBL/GenBank/DDBJ whole genome shotgun (WGS) entry which is preliminary data.</text>
</comment>
<keyword evidence="2" id="KW-1185">Reference proteome</keyword>